<feature type="region of interest" description="Disordered" evidence="1">
    <location>
        <begin position="203"/>
        <end position="223"/>
    </location>
</feature>
<dbReference type="AlphaFoldDB" id="A0A329SLS7"/>
<evidence type="ECO:0000313" key="2">
    <source>
        <dbReference type="EMBL" id="KAG2863694.1"/>
    </source>
</evidence>
<proteinExistence type="predicted"/>
<dbReference type="Proteomes" id="UP000774804">
    <property type="component" value="Unassembled WGS sequence"/>
</dbReference>
<evidence type="ECO:0000313" key="5">
    <source>
        <dbReference type="EMBL" id="KAG2998408.1"/>
    </source>
</evidence>
<dbReference type="Proteomes" id="UP000251314">
    <property type="component" value="Unassembled WGS sequence"/>
</dbReference>
<evidence type="ECO:0000313" key="4">
    <source>
        <dbReference type="EMBL" id="KAG2949499.1"/>
    </source>
</evidence>
<evidence type="ECO:0000313" key="6">
    <source>
        <dbReference type="EMBL" id="KAG3226729.1"/>
    </source>
</evidence>
<gene>
    <name evidence="7" type="ORF">PC110_g6031</name>
    <name evidence="2" type="ORF">PC113_g5216</name>
    <name evidence="3" type="ORF">PC115_g4564</name>
    <name evidence="4" type="ORF">PC117_g5183</name>
    <name evidence="5" type="ORF">PC118_g1337</name>
    <name evidence="6" type="ORF">PC129_g2676</name>
</gene>
<keyword evidence="8" id="KW-1185">Reference proteome</keyword>
<dbReference type="VEuPathDB" id="FungiDB:PC110_g6031"/>
<evidence type="ECO:0000256" key="1">
    <source>
        <dbReference type="SAM" id="MobiDB-lite"/>
    </source>
</evidence>
<name>A0A329SLS7_9STRA</name>
<dbReference type="EMBL" id="MJFZ01000105">
    <property type="protein sequence ID" value="RAW37719.1"/>
    <property type="molecule type" value="Genomic_DNA"/>
</dbReference>
<reference evidence="2" key="2">
    <citation type="submission" date="2018-10" db="EMBL/GenBank/DDBJ databases">
        <title>Effector identification in a new, highly contiguous assembly of the strawberry crown rot pathogen Phytophthora cactorum.</title>
        <authorList>
            <person name="Armitage A.D."/>
            <person name="Nellist C.F."/>
            <person name="Bates H."/>
            <person name="Vickerstaff R.J."/>
            <person name="Harrison R.J."/>
        </authorList>
    </citation>
    <scope>NUCLEOTIDE SEQUENCE</scope>
    <source>
        <strain evidence="2">15-7</strain>
        <strain evidence="3">4032</strain>
        <strain evidence="4">4040</strain>
        <strain evidence="5">P415</strain>
        <strain evidence="6">P421</strain>
    </source>
</reference>
<accession>A0A329SLS7</accession>
<organism evidence="7 8">
    <name type="scientific">Phytophthora cactorum</name>
    <dbReference type="NCBI Taxonomy" id="29920"/>
    <lineage>
        <taxon>Eukaryota</taxon>
        <taxon>Sar</taxon>
        <taxon>Stramenopiles</taxon>
        <taxon>Oomycota</taxon>
        <taxon>Peronosporomycetes</taxon>
        <taxon>Peronosporales</taxon>
        <taxon>Peronosporaceae</taxon>
        <taxon>Phytophthora</taxon>
    </lineage>
</organism>
<comment type="caution">
    <text evidence="7">The sequence shown here is derived from an EMBL/GenBank/DDBJ whole genome shotgun (WGS) entry which is preliminary data.</text>
</comment>
<dbReference type="EMBL" id="RCMI01000088">
    <property type="protein sequence ID" value="KAG2936824.1"/>
    <property type="molecule type" value="Genomic_DNA"/>
</dbReference>
<dbReference type="EMBL" id="RCMV01000050">
    <property type="protein sequence ID" value="KAG3226729.1"/>
    <property type="molecule type" value="Genomic_DNA"/>
</dbReference>
<dbReference type="OrthoDB" id="106652at2759"/>
<evidence type="ECO:0000313" key="3">
    <source>
        <dbReference type="EMBL" id="KAG2936824.1"/>
    </source>
</evidence>
<protein>
    <submittedName>
        <fullName evidence="7">Uncharacterized protein</fullName>
    </submittedName>
</protein>
<dbReference type="EMBL" id="RCMG01000098">
    <property type="protein sequence ID" value="KAG2863694.1"/>
    <property type="molecule type" value="Genomic_DNA"/>
</dbReference>
<dbReference type="EMBL" id="RCMK01000089">
    <property type="protein sequence ID" value="KAG2949499.1"/>
    <property type="molecule type" value="Genomic_DNA"/>
</dbReference>
<sequence>MQLPRIRAIRLNTAIHDFATSRVDASIGLTKFGLFSLTLGALTSGFSTDGTLELLDLARKIGIKPENKESWENFQLGVCGLTSGDFRTCFDEVKQKLRDADFPLETIRMVFNHAIIGLPKSEELMLPIRERLKDSLFDVVLGVENDKALQSRMYEFMLFEREDEVWEVYSAISDELQRERVMKQKTSRRRAQLKREFERVNDPVGQNTLRGEPDKEMSPSHPTKAFCKKRCREEESLNPAKSAKVPQSHGPCAGLTCLGMKCKSGSGEVKRKYGG</sequence>
<dbReference type="EMBL" id="RCML01000016">
    <property type="protein sequence ID" value="KAG2998408.1"/>
    <property type="molecule type" value="Genomic_DNA"/>
</dbReference>
<evidence type="ECO:0000313" key="7">
    <source>
        <dbReference type="EMBL" id="RAW37719.1"/>
    </source>
</evidence>
<dbReference type="Proteomes" id="UP000735874">
    <property type="component" value="Unassembled WGS sequence"/>
</dbReference>
<dbReference type="Proteomes" id="UP000736787">
    <property type="component" value="Unassembled WGS sequence"/>
</dbReference>
<dbReference type="Proteomes" id="UP000760860">
    <property type="component" value="Unassembled WGS sequence"/>
</dbReference>
<reference evidence="7 8" key="1">
    <citation type="submission" date="2018-01" db="EMBL/GenBank/DDBJ databases">
        <title>Draft genome of the strawberry crown rot pathogen Phytophthora cactorum.</title>
        <authorList>
            <person name="Armitage A.D."/>
            <person name="Lysoe E."/>
            <person name="Nellist C.F."/>
            <person name="Harrison R.J."/>
            <person name="Brurberg M.B."/>
        </authorList>
    </citation>
    <scope>NUCLEOTIDE SEQUENCE [LARGE SCALE GENOMIC DNA]</scope>
    <source>
        <strain evidence="7 8">10300</strain>
    </source>
</reference>
<evidence type="ECO:0000313" key="8">
    <source>
        <dbReference type="Proteomes" id="UP000251314"/>
    </source>
</evidence>
<dbReference type="Proteomes" id="UP000697107">
    <property type="component" value="Unassembled WGS sequence"/>
</dbReference>